<feature type="compositionally biased region" description="Polar residues" evidence="1">
    <location>
        <begin position="1"/>
        <end position="12"/>
    </location>
</feature>
<reference evidence="2" key="1">
    <citation type="submission" date="2023-03" db="EMBL/GenBank/DDBJ databases">
        <authorList>
            <person name="Steffen K."/>
            <person name="Cardenas P."/>
        </authorList>
    </citation>
    <scope>NUCLEOTIDE SEQUENCE</scope>
</reference>
<name>A0AA35RR40_GEOBA</name>
<accession>A0AA35RR40</accession>
<comment type="caution">
    <text evidence="2">The sequence shown here is derived from an EMBL/GenBank/DDBJ whole genome shotgun (WGS) entry which is preliminary data.</text>
</comment>
<feature type="compositionally biased region" description="Low complexity" evidence="1">
    <location>
        <begin position="93"/>
        <end position="114"/>
    </location>
</feature>
<evidence type="ECO:0000313" key="2">
    <source>
        <dbReference type="EMBL" id="CAI8016183.1"/>
    </source>
</evidence>
<proteinExistence type="predicted"/>
<dbReference type="Proteomes" id="UP001174909">
    <property type="component" value="Unassembled WGS sequence"/>
</dbReference>
<sequence length="131" mass="13951">MESVATPGNKSATPRKRGMWACQSLTASTLLPPSSLRLPQIPKAQAKGRSILSLGHSTLNSPPPPSLLTLSLNSPPPPTSIATSEPLAMGQEPSLQDQLPTPTLTPSLHPRLPSAPQLEARLWPRPLYKLS</sequence>
<evidence type="ECO:0000256" key="1">
    <source>
        <dbReference type="SAM" id="MobiDB-lite"/>
    </source>
</evidence>
<organism evidence="2 3">
    <name type="scientific">Geodia barretti</name>
    <name type="common">Barrett's horny sponge</name>
    <dbReference type="NCBI Taxonomy" id="519541"/>
    <lineage>
        <taxon>Eukaryota</taxon>
        <taxon>Metazoa</taxon>
        <taxon>Porifera</taxon>
        <taxon>Demospongiae</taxon>
        <taxon>Heteroscleromorpha</taxon>
        <taxon>Tetractinellida</taxon>
        <taxon>Astrophorina</taxon>
        <taxon>Geodiidae</taxon>
        <taxon>Geodia</taxon>
    </lineage>
</organism>
<evidence type="ECO:0000313" key="3">
    <source>
        <dbReference type="Proteomes" id="UP001174909"/>
    </source>
</evidence>
<feature type="region of interest" description="Disordered" evidence="1">
    <location>
        <begin position="52"/>
        <end position="116"/>
    </location>
</feature>
<gene>
    <name evidence="2" type="ORF">GBAR_LOCUS9947</name>
</gene>
<protein>
    <submittedName>
        <fullName evidence="2">Uncharacterized protein</fullName>
    </submittedName>
</protein>
<keyword evidence="3" id="KW-1185">Reference proteome</keyword>
<dbReference type="AlphaFoldDB" id="A0AA35RR40"/>
<feature type="region of interest" description="Disordered" evidence="1">
    <location>
        <begin position="1"/>
        <end position="20"/>
    </location>
</feature>
<dbReference type="EMBL" id="CASHTH010001506">
    <property type="protein sequence ID" value="CAI8016183.1"/>
    <property type="molecule type" value="Genomic_DNA"/>
</dbReference>